<accession>A0ABM6WDE4</accession>
<evidence type="ECO:0000313" key="2">
    <source>
        <dbReference type="EMBL" id="AWO02113.1"/>
    </source>
</evidence>
<dbReference type="PANTHER" id="PTHR39339">
    <property type="entry name" value="SLR1444 PROTEIN"/>
    <property type="match status" value="1"/>
</dbReference>
<dbReference type="PROSITE" id="PS51708">
    <property type="entry name" value="CHAD"/>
    <property type="match status" value="1"/>
</dbReference>
<dbReference type="Gene3D" id="1.40.20.10">
    <property type="entry name" value="CHAD domain"/>
    <property type="match status" value="1"/>
</dbReference>
<name>A0ABM6WDE4_9BACT</name>
<dbReference type="Pfam" id="PF05235">
    <property type="entry name" value="CHAD"/>
    <property type="match status" value="1"/>
</dbReference>
<gene>
    <name evidence="2" type="ORF">DLD77_10610</name>
</gene>
<proteinExistence type="predicted"/>
<dbReference type="Proteomes" id="UP000246099">
    <property type="component" value="Chromosome"/>
</dbReference>
<keyword evidence="3" id="KW-1185">Reference proteome</keyword>
<dbReference type="PANTHER" id="PTHR39339:SF1">
    <property type="entry name" value="CHAD DOMAIN-CONTAINING PROTEIN"/>
    <property type="match status" value="1"/>
</dbReference>
<dbReference type="SMART" id="SM00880">
    <property type="entry name" value="CHAD"/>
    <property type="match status" value="1"/>
</dbReference>
<organism evidence="2 3">
    <name type="scientific">Chitinophaga alhagiae</name>
    <dbReference type="NCBI Taxonomy" id="2203219"/>
    <lineage>
        <taxon>Bacteria</taxon>
        <taxon>Pseudomonadati</taxon>
        <taxon>Bacteroidota</taxon>
        <taxon>Chitinophagia</taxon>
        <taxon>Chitinophagales</taxon>
        <taxon>Chitinophagaceae</taxon>
        <taxon>Chitinophaga</taxon>
    </lineage>
</organism>
<reference evidence="2 3" key="1">
    <citation type="submission" date="2018-05" db="EMBL/GenBank/DDBJ databases">
        <title>Chitinophaga sp. nov., isolated from rhizosphere soil of Alhagi.</title>
        <authorList>
            <person name="Liu Y."/>
        </authorList>
    </citation>
    <scope>NUCLEOTIDE SEQUENCE [LARGE SCALE GENOMIC DNA]</scope>
    <source>
        <strain evidence="2 3">T22</strain>
    </source>
</reference>
<evidence type="ECO:0000259" key="1">
    <source>
        <dbReference type="PROSITE" id="PS51708"/>
    </source>
</evidence>
<protein>
    <recommendedName>
        <fullName evidence="1">CHAD domain-containing protein</fullName>
    </recommendedName>
</protein>
<dbReference type="InterPro" id="IPR038186">
    <property type="entry name" value="CHAD_dom_sf"/>
</dbReference>
<sequence length="261" mass="30020">MPERPGRRPAQLLVTLYMLKKKKQRKFLEKRRHAIRSYLADFAASSDPEALHQLRVEIKKLRAFARFATPGAGEAVEALRKMFRKAGQIREAGLNLLLMKKYALANAALETRQTSLMREKSRSFRAYTAYYSGQAEKAVAMLTRKLKPLPNRRIKSWFKPQLRKTAALLAAPFPDKLHNARKKIKMLLYVHGLAPGRLPLNTDYLQALQEQIGNWHDVAVATALVTREKDRGRLQRAQQLEEWRIGETAGNFMQKVSERDD</sequence>
<dbReference type="InterPro" id="IPR007899">
    <property type="entry name" value="CHAD_dom"/>
</dbReference>
<feature type="domain" description="CHAD" evidence="1">
    <location>
        <begin position="17"/>
        <end position="261"/>
    </location>
</feature>
<evidence type="ECO:0000313" key="3">
    <source>
        <dbReference type="Proteomes" id="UP000246099"/>
    </source>
</evidence>
<dbReference type="EMBL" id="CP029600">
    <property type="protein sequence ID" value="AWO02113.1"/>
    <property type="molecule type" value="Genomic_DNA"/>
</dbReference>